<reference evidence="1" key="1">
    <citation type="submission" date="2019-06" db="EMBL/GenBank/DDBJ databases">
        <title>Whole genome shotgun sequence of Cellulomonas cellasea NBRC 3753.</title>
        <authorList>
            <person name="Hosoyama A."/>
            <person name="Uohara A."/>
            <person name="Ohji S."/>
            <person name="Ichikawa N."/>
        </authorList>
    </citation>
    <scope>NUCLEOTIDE SEQUENCE [LARGE SCALE GENOMIC DNA]</scope>
    <source>
        <strain evidence="1">NBRC 3753</strain>
    </source>
</reference>
<keyword evidence="2" id="KW-1185">Reference proteome</keyword>
<evidence type="ECO:0000313" key="2">
    <source>
        <dbReference type="Proteomes" id="UP000317046"/>
    </source>
</evidence>
<dbReference type="InterPro" id="IPR003789">
    <property type="entry name" value="Asn/Gln_tRNA_amidoTrase-B-like"/>
</dbReference>
<dbReference type="Gene3D" id="1.10.1510.10">
    <property type="entry name" value="Uncharacterised protein YqeY/AIM41 PF09424, N-terminal domain"/>
    <property type="match status" value="1"/>
</dbReference>
<dbReference type="InterPro" id="IPR023168">
    <property type="entry name" value="GatB_Yqey_C_2"/>
</dbReference>
<dbReference type="PANTHER" id="PTHR28055">
    <property type="entry name" value="ALTERED INHERITANCE OF MITOCHONDRIA PROTEIN 41, MITOCHONDRIAL"/>
    <property type="match status" value="1"/>
</dbReference>
<dbReference type="RefSeq" id="WP_141372217.1">
    <property type="nucleotide sequence ID" value="NZ_BJLR01000017.1"/>
</dbReference>
<dbReference type="GO" id="GO:0016884">
    <property type="term" value="F:carbon-nitrogen ligase activity, with glutamine as amido-N-donor"/>
    <property type="evidence" value="ECO:0007669"/>
    <property type="project" value="InterPro"/>
</dbReference>
<proteinExistence type="predicted"/>
<dbReference type="Proteomes" id="UP000317046">
    <property type="component" value="Unassembled WGS sequence"/>
</dbReference>
<dbReference type="Gene3D" id="1.10.10.410">
    <property type="match status" value="1"/>
</dbReference>
<gene>
    <name evidence="1" type="ORF">CCE01nite_18250</name>
</gene>
<sequence length="153" mass="15986">MTTLARLTADLTTSMKARDAFRTNTIRQVIGAVRAAEKAGPSVVELDDEQVQAVLASEVKKRRESAEIYTSAGATDRATTETGEADLIESYLPTALSEADLDEVVAAVIAETGATSMRDMGAVMRAAQAAAASRGRVDGKVLSQRVKAALSAG</sequence>
<organism evidence="1 2">
    <name type="scientific">Cellulomonas cellasea</name>
    <dbReference type="NCBI Taxonomy" id="43670"/>
    <lineage>
        <taxon>Bacteria</taxon>
        <taxon>Bacillati</taxon>
        <taxon>Actinomycetota</taxon>
        <taxon>Actinomycetes</taxon>
        <taxon>Micrococcales</taxon>
        <taxon>Cellulomonadaceae</taxon>
        <taxon>Cellulomonas</taxon>
    </lineage>
</organism>
<dbReference type="InterPro" id="IPR042184">
    <property type="entry name" value="YqeY/Aim41_N"/>
</dbReference>
<comment type="caution">
    <text evidence="1">The sequence shown here is derived from an EMBL/GenBank/DDBJ whole genome shotgun (WGS) entry which is preliminary data.</text>
</comment>
<accession>A0A4Y3KWU7</accession>
<dbReference type="Pfam" id="PF09424">
    <property type="entry name" value="YqeY"/>
    <property type="match status" value="1"/>
</dbReference>
<dbReference type="InterPro" id="IPR019004">
    <property type="entry name" value="YqeY/Aim41"/>
</dbReference>
<dbReference type="AlphaFoldDB" id="A0A4Y3KWU7"/>
<dbReference type="PANTHER" id="PTHR28055:SF1">
    <property type="entry name" value="ALTERED INHERITANCE OF MITOCHONDRIA PROTEIN 41, MITOCHONDRIAL"/>
    <property type="match status" value="1"/>
</dbReference>
<name>A0A4Y3KWU7_9CELL</name>
<protein>
    <submittedName>
        <fullName evidence="1">GatB/YqeY domain-containing protein</fullName>
    </submittedName>
</protein>
<dbReference type="EMBL" id="BJLR01000017">
    <property type="protein sequence ID" value="GEA87876.1"/>
    <property type="molecule type" value="Genomic_DNA"/>
</dbReference>
<evidence type="ECO:0000313" key="1">
    <source>
        <dbReference type="EMBL" id="GEA87876.1"/>
    </source>
</evidence>
<dbReference type="SUPFAM" id="SSF89095">
    <property type="entry name" value="GatB/YqeY motif"/>
    <property type="match status" value="1"/>
</dbReference>